<sequence>MDSDPADPSSVLQLRISLRGVSPPVWRRVLIPEQITIAQLHLVMQLAMGWSDEHLHRFIIRGWRYGGHRDGAFQFFDGPDTLSLVAFGLHEHERFGHLYDFTSWWLHDVRVERRTYNQRLRPLPCCVAGSGRCPPEGSGGSERYMNALEVHGEHEFLEWIETLREGKIDVNDLRVEVDEWLVWLDRGFDRRAANERLQILAR</sequence>
<dbReference type="Pfam" id="PF07929">
    <property type="entry name" value="PRiA4_ORF3"/>
    <property type="match status" value="1"/>
</dbReference>
<evidence type="ECO:0000313" key="3">
    <source>
        <dbReference type="Proteomes" id="UP000295606"/>
    </source>
</evidence>
<dbReference type="RefSeq" id="WP_133190838.1">
    <property type="nucleotide sequence ID" value="NZ_SMOD01000082.1"/>
</dbReference>
<protein>
    <submittedName>
        <fullName evidence="2">Plasmid pRiA4b ORF-3 family protein</fullName>
    </submittedName>
</protein>
<evidence type="ECO:0000259" key="1">
    <source>
        <dbReference type="Pfam" id="PF07929"/>
    </source>
</evidence>
<evidence type="ECO:0000313" key="2">
    <source>
        <dbReference type="EMBL" id="TDG02041.1"/>
    </source>
</evidence>
<dbReference type="Proteomes" id="UP000295606">
    <property type="component" value="Unassembled WGS sequence"/>
</dbReference>
<dbReference type="OrthoDB" id="9816539at2"/>
<dbReference type="InterPro" id="IPR024047">
    <property type="entry name" value="MM3350-like_sf"/>
</dbReference>
<dbReference type="SUPFAM" id="SSF159941">
    <property type="entry name" value="MM3350-like"/>
    <property type="match status" value="1"/>
</dbReference>
<reference evidence="2 3" key="1">
    <citation type="submission" date="2019-03" db="EMBL/GenBank/DDBJ databases">
        <title>Paraburkholderia sp. isolated from native Mimosa gymnas in Guartela State Park, Brazil.</title>
        <authorList>
            <person name="Paulitsch F."/>
            <person name="Hungria M."/>
            <person name="Delamuta J.R.M."/>
            <person name="Ribeiro R.A."/>
            <person name="Dall'Agnol R."/>
            <person name="Silva J.S.B."/>
        </authorList>
    </citation>
    <scope>NUCLEOTIDE SEQUENCE [LARGE SCALE GENOMIC DNA]</scope>
    <source>
        <strain evidence="2 3">CNPSo 3008</strain>
    </source>
</reference>
<comment type="caution">
    <text evidence="2">The sequence shown here is derived from an EMBL/GenBank/DDBJ whole genome shotgun (WGS) entry which is preliminary data.</text>
</comment>
<organism evidence="2 3">
    <name type="scientific">Paraburkholderia guartelaensis</name>
    <dbReference type="NCBI Taxonomy" id="2546446"/>
    <lineage>
        <taxon>Bacteria</taxon>
        <taxon>Pseudomonadati</taxon>
        <taxon>Pseudomonadota</taxon>
        <taxon>Betaproteobacteria</taxon>
        <taxon>Burkholderiales</taxon>
        <taxon>Burkholderiaceae</taxon>
        <taxon>Paraburkholderia</taxon>
    </lineage>
</organism>
<dbReference type="InterPro" id="IPR012912">
    <property type="entry name" value="Plasmid_pRiA4b_Orf3-like"/>
</dbReference>
<dbReference type="PANTHER" id="PTHR41878:SF1">
    <property type="entry name" value="TNPR PROTEIN"/>
    <property type="match status" value="1"/>
</dbReference>
<dbReference type="Gene3D" id="3.10.290.30">
    <property type="entry name" value="MM3350-like"/>
    <property type="match status" value="1"/>
</dbReference>
<dbReference type="PANTHER" id="PTHR41878">
    <property type="entry name" value="LEXA REPRESSOR-RELATED"/>
    <property type="match status" value="1"/>
</dbReference>
<gene>
    <name evidence="2" type="ORF">E1N52_41860</name>
</gene>
<name>A0A4V2ZUQ5_9BURK</name>
<accession>A0A4V2ZUQ5</accession>
<dbReference type="AlphaFoldDB" id="A0A4V2ZUQ5"/>
<feature type="domain" description="Plasmid pRiA4b Orf3-like" evidence="1">
    <location>
        <begin position="11"/>
        <end position="159"/>
    </location>
</feature>
<proteinExistence type="predicted"/>
<dbReference type="EMBL" id="SMOD01000082">
    <property type="protein sequence ID" value="TDG02041.1"/>
    <property type="molecule type" value="Genomic_DNA"/>
</dbReference>